<dbReference type="PANTHER" id="PTHR47572:SF4">
    <property type="entry name" value="LACTONASE DRP35"/>
    <property type="match status" value="1"/>
</dbReference>
<dbReference type="RefSeq" id="WP_034246443.1">
    <property type="nucleotide sequence ID" value="NZ_AQRA01000011.1"/>
</dbReference>
<dbReference type="eggNOG" id="COG3391">
    <property type="taxonomic scope" value="Bacteria"/>
</dbReference>
<reference evidence="1 2" key="1">
    <citation type="submission" date="2014-04" db="EMBL/GenBank/DDBJ databases">
        <title>Aquimarina sp. 22II-S11-z7 Genome Sequencing.</title>
        <authorList>
            <person name="Lai Q."/>
        </authorList>
    </citation>
    <scope>NUCLEOTIDE SEQUENCE [LARGE SCALE GENOMIC DNA]</scope>
    <source>
        <strain evidence="1 2">22II-S11-z7</strain>
    </source>
</reference>
<proteinExistence type="predicted"/>
<dbReference type="Proteomes" id="UP000023541">
    <property type="component" value="Unassembled WGS sequence"/>
</dbReference>
<dbReference type="OrthoDB" id="1156241at2"/>
<sequence>MKTCIKHIGIKAVMLFVLSSISITLISCYGDGLDPDLEVETVVSPFFGNDAVSVDKYGNIYVSEFGQFAGANGSGTRVFKISKDGEVTEFASNLTGPLGNAIDLQGNLYVVNSSGGGSGDILKITPDGTQTVLASVSGFPSGLTLDHDNNLYVSNFGTPTVHKITAEGEVTVYASDPKLAGGVGIDFDRKGNLIVGNFSTADILSIDPDGNVSLITTITDAVVNGFGIGYLTVVRNSIFATGIGVNKIFKISMDGTVEEFAGTGDAAQTDGLLKEASFNGPNGITSDPLRTAIYISEFGGTGGIRKIKFY</sequence>
<dbReference type="SUPFAM" id="SSF63829">
    <property type="entry name" value="Calcium-dependent phosphotriesterase"/>
    <property type="match status" value="1"/>
</dbReference>
<protein>
    <submittedName>
        <fullName evidence="1">Uncharacterized protein</fullName>
    </submittedName>
</protein>
<name>A0A023BP93_9FLAO</name>
<dbReference type="Pfam" id="PF24684">
    <property type="entry name" value="Vgb_lyase"/>
    <property type="match status" value="1"/>
</dbReference>
<dbReference type="EMBL" id="AQRA01000011">
    <property type="protein sequence ID" value="EZH71796.1"/>
    <property type="molecule type" value="Genomic_DNA"/>
</dbReference>
<dbReference type="Gene3D" id="2.120.10.30">
    <property type="entry name" value="TolB, C-terminal domain"/>
    <property type="match status" value="1"/>
</dbReference>
<organism evidence="1 2">
    <name type="scientific">Aquimarina atlantica</name>
    <dbReference type="NCBI Taxonomy" id="1317122"/>
    <lineage>
        <taxon>Bacteria</taxon>
        <taxon>Pseudomonadati</taxon>
        <taxon>Bacteroidota</taxon>
        <taxon>Flavobacteriia</taxon>
        <taxon>Flavobacteriales</taxon>
        <taxon>Flavobacteriaceae</taxon>
        <taxon>Aquimarina</taxon>
    </lineage>
</organism>
<dbReference type="InterPro" id="IPR011042">
    <property type="entry name" value="6-blade_b-propeller_TolB-like"/>
</dbReference>
<dbReference type="PROSITE" id="PS51257">
    <property type="entry name" value="PROKAR_LIPOPROTEIN"/>
    <property type="match status" value="1"/>
</dbReference>
<dbReference type="AlphaFoldDB" id="A0A023BP93"/>
<evidence type="ECO:0000313" key="2">
    <source>
        <dbReference type="Proteomes" id="UP000023541"/>
    </source>
</evidence>
<dbReference type="PANTHER" id="PTHR47572">
    <property type="entry name" value="LIPOPROTEIN-RELATED"/>
    <property type="match status" value="1"/>
</dbReference>
<dbReference type="Gene3D" id="2.40.10.500">
    <property type="match status" value="2"/>
</dbReference>
<accession>A0A023BP93</accession>
<dbReference type="InterPro" id="IPR051262">
    <property type="entry name" value="SMP-30/CGR1_Lactonase"/>
</dbReference>
<evidence type="ECO:0000313" key="1">
    <source>
        <dbReference type="EMBL" id="EZH71796.1"/>
    </source>
</evidence>
<comment type="caution">
    <text evidence="1">The sequence shown here is derived from an EMBL/GenBank/DDBJ whole genome shotgun (WGS) entry which is preliminary data.</text>
</comment>
<gene>
    <name evidence="1" type="ORF">ATO12_05310</name>
</gene>
<dbReference type="STRING" id="1317122.ATO12_05310"/>
<keyword evidence="2" id="KW-1185">Reference proteome</keyword>